<feature type="region of interest" description="Disordered" evidence="9">
    <location>
        <begin position="160"/>
        <end position="182"/>
    </location>
</feature>
<dbReference type="SUPFAM" id="SSF55083">
    <property type="entry name" value="6-hydroxymethyl-7,8-dihydropterin pyrophosphokinase, HPPK"/>
    <property type="match status" value="1"/>
</dbReference>
<gene>
    <name evidence="11" type="primary">folK</name>
    <name evidence="11" type="ORF">JD292_11515</name>
</gene>
<dbReference type="EC" id="2.7.6.3" evidence="3"/>
<keyword evidence="6" id="KW-0418">Kinase</keyword>
<feature type="domain" description="7,8-dihydro-6-hydroxymethylpterin-pyrophosphokinase" evidence="10">
    <location>
        <begin position="10"/>
        <end position="141"/>
    </location>
</feature>
<keyword evidence="4 11" id="KW-0808">Transferase</keyword>
<dbReference type="RefSeq" id="WP_200132896.1">
    <property type="nucleotide sequence ID" value="NZ_JAEHOI010000011.1"/>
</dbReference>
<evidence type="ECO:0000256" key="3">
    <source>
        <dbReference type="ARBA" id="ARBA00013253"/>
    </source>
</evidence>
<keyword evidence="5" id="KW-0547">Nucleotide-binding</keyword>
<evidence type="ECO:0000313" key="12">
    <source>
        <dbReference type="Proteomes" id="UP000618733"/>
    </source>
</evidence>
<keyword evidence="12" id="KW-1185">Reference proteome</keyword>
<evidence type="ECO:0000256" key="9">
    <source>
        <dbReference type="SAM" id="MobiDB-lite"/>
    </source>
</evidence>
<dbReference type="PANTHER" id="PTHR43071">
    <property type="entry name" value="2-AMINO-4-HYDROXY-6-HYDROXYMETHYLDIHYDROPTERIDINE PYROPHOSPHOKINASE"/>
    <property type="match status" value="1"/>
</dbReference>
<dbReference type="PANTHER" id="PTHR43071:SF1">
    <property type="entry name" value="2-AMINO-4-HYDROXY-6-HYDROXYMETHYLDIHYDROPTERIDINE PYROPHOSPHOKINASE"/>
    <property type="match status" value="1"/>
</dbReference>
<evidence type="ECO:0000256" key="6">
    <source>
        <dbReference type="ARBA" id="ARBA00022777"/>
    </source>
</evidence>
<dbReference type="GO" id="GO:0005524">
    <property type="term" value="F:ATP binding"/>
    <property type="evidence" value="ECO:0007669"/>
    <property type="project" value="UniProtKB-KW"/>
</dbReference>
<keyword evidence="7" id="KW-0067">ATP-binding</keyword>
<evidence type="ECO:0000256" key="2">
    <source>
        <dbReference type="ARBA" id="ARBA00005051"/>
    </source>
</evidence>
<dbReference type="GO" id="GO:0003848">
    <property type="term" value="F:2-amino-4-hydroxy-6-hydroxymethyldihydropteridine diphosphokinase activity"/>
    <property type="evidence" value="ECO:0007669"/>
    <property type="project" value="UniProtKB-EC"/>
</dbReference>
<dbReference type="InterPro" id="IPR035907">
    <property type="entry name" value="Hppk_sf"/>
</dbReference>
<dbReference type="Pfam" id="PF01288">
    <property type="entry name" value="HPPK"/>
    <property type="match status" value="1"/>
</dbReference>
<dbReference type="InterPro" id="IPR000550">
    <property type="entry name" value="Hppk"/>
</dbReference>
<dbReference type="GO" id="GO:0016301">
    <property type="term" value="F:kinase activity"/>
    <property type="evidence" value="ECO:0007669"/>
    <property type="project" value="UniProtKB-KW"/>
</dbReference>
<dbReference type="GO" id="GO:0046656">
    <property type="term" value="P:folic acid biosynthetic process"/>
    <property type="evidence" value="ECO:0007669"/>
    <property type="project" value="UniProtKB-KW"/>
</dbReference>
<accession>A0A934QDP3</accession>
<evidence type="ECO:0000256" key="4">
    <source>
        <dbReference type="ARBA" id="ARBA00022679"/>
    </source>
</evidence>
<protein>
    <recommendedName>
        <fullName evidence="3">2-amino-4-hydroxy-6-hydroxymethyldihydropteridine diphosphokinase</fullName>
        <ecNumber evidence="3">2.7.6.3</ecNumber>
    </recommendedName>
</protein>
<evidence type="ECO:0000256" key="5">
    <source>
        <dbReference type="ARBA" id="ARBA00022741"/>
    </source>
</evidence>
<sequence>MIAQVVPILLAFGANLGDRGETIRAAQRELAGAPGIAGFAASPLRETIALTPQGPDPDAPRYLNGVATAETTLAPHALLDLLQSVEHAHGRVRGAHWGDRTLDIDLILFGGRVIKDERLTVPHPRGHERDFVLSPWLDLDPSAVLMGHGRVSELLARIGDTTSPLDEPSGPATETGGGTSDG</sequence>
<proteinExistence type="predicted"/>
<comment type="caution">
    <text evidence="11">The sequence shown here is derived from an EMBL/GenBank/DDBJ whole genome shotgun (WGS) entry which is preliminary data.</text>
</comment>
<dbReference type="Proteomes" id="UP000618733">
    <property type="component" value="Unassembled WGS sequence"/>
</dbReference>
<evidence type="ECO:0000259" key="10">
    <source>
        <dbReference type="Pfam" id="PF01288"/>
    </source>
</evidence>
<keyword evidence="8" id="KW-0289">Folate biosynthesis</keyword>
<dbReference type="Gene3D" id="3.30.70.560">
    <property type="entry name" value="7,8-Dihydro-6-hydroxymethylpterin-pyrophosphokinase HPPK"/>
    <property type="match status" value="1"/>
</dbReference>
<dbReference type="AlphaFoldDB" id="A0A934QDP3"/>
<name>A0A934QDP3_9MICO</name>
<dbReference type="EMBL" id="JAEHOI010000011">
    <property type="protein sequence ID" value="MBK0422700.1"/>
    <property type="molecule type" value="Genomic_DNA"/>
</dbReference>
<dbReference type="CDD" id="cd00483">
    <property type="entry name" value="HPPK"/>
    <property type="match status" value="1"/>
</dbReference>
<reference evidence="11" key="1">
    <citation type="submission" date="2020-12" db="EMBL/GenBank/DDBJ databases">
        <title>Leucobacter sp. CAS2, isolated from Chromium sludge.</title>
        <authorList>
            <person name="Xu Z."/>
        </authorList>
    </citation>
    <scope>NUCLEOTIDE SEQUENCE</scope>
    <source>
        <strain evidence="11">CSA2</strain>
    </source>
</reference>
<comment type="catalytic activity">
    <reaction evidence="1">
        <text>6-hydroxymethyl-7,8-dihydropterin + ATP = (7,8-dihydropterin-6-yl)methyl diphosphate + AMP + H(+)</text>
        <dbReference type="Rhea" id="RHEA:11412"/>
        <dbReference type="ChEBI" id="CHEBI:15378"/>
        <dbReference type="ChEBI" id="CHEBI:30616"/>
        <dbReference type="ChEBI" id="CHEBI:44841"/>
        <dbReference type="ChEBI" id="CHEBI:72950"/>
        <dbReference type="ChEBI" id="CHEBI:456215"/>
        <dbReference type="EC" id="2.7.6.3"/>
    </reaction>
</comment>
<evidence type="ECO:0000256" key="1">
    <source>
        <dbReference type="ARBA" id="ARBA00000198"/>
    </source>
</evidence>
<comment type="pathway">
    <text evidence="2">Cofactor biosynthesis; tetrahydrofolate biosynthesis; 2-amino-4-hydroxy-6-hydroxymethyl-7,8-dihydropteridine diphosphate from 7,8-dihydroneopterin triphosphate: step 4/4.</text>
</comment>
<evidence type="ECO:0000256" key="7">
    <source>
        <dbReference type="ARBA" id="ARBA00022840"/>
    </source>
</evidence>
<evidence type="ECO:0000313" key="11">
    <source>
        <dbReference type="EMBL" id="MBK0422700.1"/>
    </source>
</evidence>
<evidence type="ECO:0000256" key="8">
    <source>
        <dbReference type="ARBA" id="ARBA00022909"/>
    </source>
</evidence>
<organism evidence="11 12">
    <name type="scientific">Leucobacter edaphi</name>
    <dbReference type="NCBI Taxonomy" id="2796472"/>
    <lineage>
        <taxon>Bacteria</taxon>
        <taxon>Bacillati</taxon>
        <taxon>Actinomycetota</taxon>
        <taxon>Actinomycetes</taxon>
        <taxon>Micrococcales</taxon>
        <taxon>Microbacteriaceae</taxon>
        <taxon>Leucobacter</taxon>
    </lineage>
</organism>
<dbReference type="NCBIfam" id="TIGR01498">
    <property type="entry name" value="folK"/>
    <property type="match status" value="1"/>
</dbReference>